<keyword evidence="1" id="KW-0472">Membrane</keyword>
<dbReference type="Gene3D" id="3.40.390.10">
    <property type="entry name" value="Collagenase (Catalytic Domain)"/>
    <property type="match status" value="1"/>
</dbReference>
<evidence type="ECO:0000256" key="2">
    <source>
        <dbReference type="SAM" id="SignalP"/>
    </source>
</evidence>
<keyword evidence="4" id="KW-1185">Reference proteome</keyword>
<dbReference type="RefSeq" id="XP_001798131.1">
    <property type="nucleotide sequence ID" value="XM_001798079.1"/>
</dbReference>
<evidence type="ECO:0000313" key="4">
    <source>
        <dbReference type="Proteomes" id="UP000663193"/>
    </source>
</evidence>
<accession>A0A7U2HY17</accession>
<gene>
    <name evidence="3" type="ORF">JI435_078040</name>
</gene>
<proteinExistence type="predicted"/>
<evidence type="ECO:0000256" key="1">
    <source>
        <dbReference type="SAM" id="Phobius"/>
    </source>
</evidence>
<dbReference type="VEuPathDB" id="FungiDB:JI435_078040"/>
<name>A0A7U2HY17_PHANO</name>
<feature type="signal peptide" evidence="2">
    <location>
        <begin position="1"/>
        <end position="24"/>
    </location>
</feature>
<dbReference type="AlphaFoldDB" id="A0A7U2HY17"/>
<keyword evidence="2" id="KW-0732">Signal</keyword>
<keyword evidence="1" id="KW-0812">Transmembrane</keyword>
<dbReference type="GO" id="GO:0008237">
    <property type="term" value="F:metallopeptidase activity"/>
    <property type="evidence" value="ECO:0007669"/>
    <property type="project" value="InterPro"/>
</dbReference>
<evidence type="ECO:0000313" key="3">
    <source>
        <dbReference type="EMBL" id="QRC94574.1"/>
    </source>
</evidence>
<dbReference type="EMBL" id="CP069026">
    <property type="protein sequence ID" value="QRC94574.1"/>
    <property type="molecule type" value="Genomic_DNA"/>
</dbReference>
<reference evidence="4" key="1">
    <citation type="journal article" date="2021" name="BMC Genomics">
        <title>Chromosome-level genome assembly and manually-curated proteome of model necrotroph Parastagonospora nodorum Sn15 reveals a genome-wide trove of candidate effector homologs, and redundancy of virulence-related functions within an accessory chromosome.</title>
        <authorList>
            <person name="Bertazzoni S."/>
            <person name="Jones D.A.B."/>
            <person name="Phan H.T."/>
            <person name="Tan K.-C."/>
            <person name="Hane J.K."/>
        </authorList>
    </citation>
    <scope>NUCLEOTIDE SEQUENCE [LARGE SCALE GENOMIC DNA]</scope>
    <source>
        <strain evidence="4">SN15 / ATCC MYA-4574 / FGSC 10173)</strain>
    </source>
</reference>
<feature type="transmembrane region" description="Helical" evidence="1">
    <location>
        <begin position="366"/>
        <end position="384"/>
    </location>
</feature>
<dbReference type="OMA" id="GERCKYA"/>
<sequence length="385" mass="42340">MLAFQSPLVLPVLSACSLFTNTLARPNGIIAEDKGSPGPQYATSLTGGEGCDTDDLSHIHAGFQEMAAIFQAALPYEPIGQPAVEFFGLPDLVGNYTSMIETNLQRAANFGKLEESEGPANSDIHVRCDDPLGVCRFGNRREGSHAAYNIGNEPHIVFCEDYFRLDPLKKRVDKNAEDQTEKDKLMEYYTRATLWARMVMHFSEIGKAVVTRPVPGPPNSTTEWTVSMTEGAMNTSVLAGVMNERPDPNGPSDIQTLKYAYGVTRAKLLTVLSTQMPYDAANNAENYALYAQARYVMREKGFYPSIPIMDFPNEATVLTNENLQDGEKIRFAFFDMTDVVARPANMELEGDPIFFSSAPSRLDTTAIGIACTVFAMGFNLLLSYG</sequence>
<dbReference type="OrthoDB" id="1896086at2759"/>
<protein>
    <submittedName>
        <fullName evidence="3">Uncharacterized protein</fullName>
    </submittedName>
</protein>
<dbReference type="KEGG" id="pno:SNOG_07804"/>
<dbReference type="InterPro" id="IPR024079">
    <property type="entry name" value="MetalloPept_cat_dom_sf"/>
</dbReference>
<organism evidence="3 4">
    <name type="scientific">Phaeosphaeria nodorum (strain SN15 / ATCC MYA-4574 / FGSC 10173)</name>
    <name type="common">Glume blotch fungus</name>
    <name type="synonym">Parastagonospora nodorum</name>
    <dbReference type="NCBI Taxonomy" id="321614"/>
    <lineage>
        <taxon>Eukaryota</taxon>
        <taxon>Fungi</taxon>
        <taxon>Dikarya</taxon>
        <taxon>Ascomycota</taxon>
        <taxon>Pezizomycotina</taxon>
        <taxon>Dothideomycetes</taxon>
        <taxon>Pleosporomycetidae</taxon>
        <taxon>Pleosporales</taxon>
        <taxon>Pleosporineae</taxon>
        <taxon>Phaeosphaeriaceae</taxon>
        <taxon>Parastagonospora</taxon>
    </lineage>
</organism>
<dbReference type="Proteomes" id="UP000663193">
    <property type="component" value="Chromosome 4"/>
</dbReference>
<feature type="chain" id="PRO_5034860940" evidence="2">
    <location>
        <begin position="25"/>
        <end position="385"/>
    </location>
</feature>
<keyword evidence="1" id="KW-1133">Transmembrane helix</keyword>